<protein>
    <submittedName>
        <fullName evidence="4">CsbD family protein</fullName>
    </submittedName>
</protein>
<keyword evidence="5" id="KW-1185">Reference proteome</keyword>
<dbReference type="Proteomes" id="UP001500466">
    <property type="component" value="Unassembled WGS sequence"/>
</dbReference>
<feature type="domain" description="CsbD-like" evidence="3">
    <location>
        <begin position="5"/>
        <end position="52"/>
    </location>
</feature>
<dbReference type="SUPFAM" id="SSF69047">
    <property type="entry name" value="Hypothetical protein YjbJ"/>
    <property type="match status" value="1"/>
</dbReference>
<evidence type="ECO:0000256" key="2">
    <source>
        <dbReference type="SAM" id="MobiDB-lite"/>
    </source>
</evidence>
<evidence type="ECO:0000259" key="3">
    <source>
        <dbReference type="Pfam" id="PF05532"/>
    </source>
</evidence>
<name>A0ABP9I1L1_9ACTN</name>
<dbReference type="Gene3D" id="1.10.1470.10">
    <property type="entry name" value="YjbJ"/>
    <property type="match status" value="1"/>
</dbReference>
<accession>A0ABP9I1L1</accession>
<evidence type="ECO:0000313" key="4">
    <source>
        <dbReference type="EMBL" id="GAA4985164.1"/>
    </source>
</evidence>
<reference evidence="5" key="1">
    <citation type="journal article" date="2019" name="Int. J. Syst. Evol. Microbiol.">
        <title>The Global Catalogue of Microorganisms (GCM) 10K type strain sequencing project: providing services to taxonomists for standard genome sequencing and annotation.</title>
        <authorList>
            <consortium name="The Broad Institute Genomics Platform"/>
            <consortium name="The Broad Institute Genome Sequencing Center for Infectious Disease"/>
            <person name="Wu L."/>
            <person name="Ma J."/>
        </authorList>
    </citation>
    <scope>NUCLEOTIDE SEQUENCE [LARGE SCALE GENOMIC DNA]</scope>
    <source>
        <strain evidence="5">JCM 17986</strain>
    </source>
</reference>
<comment type="caution">
    <text evidence="4">The sequence shown here is derived from an EMBL/GenBank/DDBJ whole genome shotgun (WGS) entry which is preliminary data.</text>
</comment>
<feature type="compositionally biased region" description="Basic and acidic residues" evidence="2">
    <location>
        <begin position="1"/>
        <end position="49"/>
    </location>
</feature>
<evidence type="ECO:0000256" key="1">
    <source>
        <dbReference type="ARBA" id="ARBA00009129"/>
    </source>
</evidence>
<comment type="similarity">
    <text evidence="1">Belongs to the UPF0337 (CsbD) family.</text>
</comment>
<evidence type="ECO:0000313" key="5">
    <source>
        <dbReference type="Proteomes" id="UP001500466"/>
    </source>
</evidence>
<dbReference type="InterPro" id="IPR036629">
    <property type="entry name" value="YjbJ_sf"/>
</dbReference>
<gene>
    <name evidence="4" type="ORF">GCM10023205_64340</name>
</gene>
<feature type="region of interest" description="Disordered" evidence="2">
    <location>
        <begin position="1"/>
        <end position="66"/>
    </location>
</feature>
<proteinExistence type="inferred from homology"/>
<organism evidence="4 5">
    <name type="scientific">Yinghuangia aomiensis</name>
    <dbReference type="NCBI Taxonomy" id="676205"/>
    <lineage>
        <taxon>Bacteria</taxon>
        <taxon>Bacillati</taxon>
        <taxon>Actinomycetota</taxon>
        <taxon>Actinomycetes</taxon>
        <taxon>Kitasatosporales</taxon>
        <taxon>Streptomycetaceae</taxon>
        <taxon>Yinghuangia</taxon>
    </lineage>
</organism>
<dbReference type="RefSeq" id="WP_345679282.1">
    <property type="nucleotide sequence ID" value="NZ_BAABHS010000029.1"/>
</dbReference>
<sequence>MSGDSAMDKLKGKAKEVAGKVTGDKRQESEGRTDQAKGEVKETAEKARDQVQGVRDSLTDNSSDES</sequence>
<dbReference type="InterPro" id="IPR008462">
    <property type="entry name" value="CsbD"/>
</dbReference>
<dbReference type="Pfam" id="PF05532">
    <property type="entry name" value="CsbD"/>
    <property type="match status" value="1"/>
</dbReference>
<dbReference type="EMBL" id="BAABHS010000029">
    <property type="protein sequence ID" value="GAA4985164.1"/>
    <property type="molecule type" value="Genomic_DNA"/>
</dbReference>